<keyword evidence="1" id="KW-0812">Transmembrane</keyword>
<dbReference type="GO" id="GO:0008610">
    <property type="term" value="P:lipid biosynthetic process"/>
    <property type="evidence" value="ECO:0007669"/>
    <property type="project" value="UniProtKB-ARBA"/>
</dbReference>
<dbReference type="InterPro" id="IPR012171">
    <property type="entry name" value="Fatty_acid_desaturase"/>
</dbReference>
<dbReference type="PANTHER" id="PTHR19353:SF19">
    <property type="entry name" value="DELTA(5) FATTY ACID DESATURASE C-RELATED"/>
    <property type="match status" value="1"/>
</dbReference>
<dbReference type="GO" id="GO:0016020">
    <property type="term" value="C:membrane"/>
    <property type="evidence" value="ECO:0007669"/>
    <property type="project" value="TreeGrafter"/>
</dbReference>
<evidence type="ECO:0000313" key="3">
    <source>
        <dbReference type="EMBL" id="RJQ86624.1"/>
    </source>
</evidence>
<evidence type="ECO:0000259" key="2">
    <source>
        <dbReference type="Pfam" id="PF00487"/>
    </source>
</evidence>
<dbReference type="Pfam" id="PF00487">
    <property type="entry name" value="FA_desaturase"/>
    <property type="match status" value="1"/>
</dbReference>
<gene>
    <name evidence="3" type="ORF">D5S19_11125</name>
</gene>
<dbReference type="OrthoDB" id="104711at2"/>
<dbReference type="AlphaFoldDB" id="A0A419I646"/>
<feature type="domain" description="Fatty acid desaturase" evidence="2">
    <location>
        <begin position="64"/>
        <end position="320"/>
    </location>
</feature>
<dbReference type="RefSeq" id="WP_120023281.1">
    <property type="nucleotide sequence ID" value="NZ_QZFV01000072.1"/>
</dbReference>
<evidence type="ECO:0000256" key="1">
    <source>
        <dbReference type="SAM" id="Phobius"/>
    </source>
</evidence>
<proteinExistence type="predicted"/>
<dbReference type="InterPro" id="IPR005804">
    <property type="entry name" value="FA_desaturase_dom"/>
</dbReference>
<feature type="transmembrane region" description="Helical" evidence="1">
    <location>
        <begin position="102"/>
        <end position="120"/>
    </location>
</feature>
<name>A0A419I646_9PSEU</name>
<dbReference type="CDD" id="cd03506">
    <property type="entry name" value="Delta6-FADS-like"/>
    <property type="match status" value="1"/>
</dbReference>
<feature type="transmembrane region" description="Helical" evidence="1">
    <location>
        <begin position="199"/>
        <end position="217"/>
    </location>
</feature>
<protein>
    <submittedName>
        <fullName evidence="3">Acyl-CoA desaturase</fullName>
    </submittedName>
</protein>
<accession>A0A419I646</accession>
<comment type="caution">
    <text evidence="3">The sequence shown here is derived from an EMBL/GenBank/DDBJ whole genome shotgun (WGS) entry which is preliminary data.</text>
</comment>
<feature type="transmembrane region" description="Helical" evidence="1">
    <location>
        <begin position="64"/>
        <end position="81"/>
    </location>
</feature>
<dbReference type="Proteomes" id="UP000285112">
    <property type="component" value="Unassembled WGS sequence"/>
</dbReference>
<keyword evidence="4" id="KW-1185">Reference proteome</keyword>
<keyword evidence="1" id="KW-1133">Transmembrane helix</keyword>
<feature type="transmembrane region" description="Helical" evidence="1">
    <location>
        <begin position="40"/>
        <end position="58"/>
    </location>
</feature>
<feature type="transmembrane region" description="Helical" evidence="1">
    <location>
        <begin position="165"/>
        <end position="187"/>
    </location>
</feature>
<sequence>MDERKTVVAPDIGHPSGSDFAELSALMKAAGLFRRRPVHYALRIGISVAAFGGAWVLLALGGKSWWQVCTAVLLAVAYTQLSFLGHDAGHKQIFRGRRANDVIGTGLAGLVGISYGWWVGKHTRHHAHPNVDGADPDIDIPALAFSTGQSRTKAGFLRWMAKYQAFLFFPLLLLEGLDLHWSSIKAVWRGDLQRRRLEAGLLAGHLVVYLAAVFVLLPPGIAFVFIAVHHAAWGVYMGCSFAPNHKAMPHLEPGHRLDFLRRQVLTSHNVKGGRWMTFTMGGLNYQIEHHLFPSIPMARLRRAQPLVRDFCTKRAISYSQGSLFHTYAQVLRHLHEVGAPLRAGAKETSG</sequence>
<organism evidence="3 4">
    <name type="scientific">Amycolatopsis panacis</name>
    <dbReference type="NCBI Taxonomy" id="2340917"/>
    <lineage>
        <taxon>Bacteria</taxon>
        <taxon>Bacillati</taxon>
        <taxon>Actinomycetota</taxon>
        <taxon>Actinomycetes</taxon>
        <taxon>Pseudonocardiales</taxon>
        <taxon>Pseudonocardiaceae</taxon>
        <taxon>Amycolatopsis</taxon>
    </lineage>
</organism>
<dbReference type="GO" id="GO:0016717">
    <property type="term" value="F:oxidoreductase activity, acting on paired donors, with oxidation of a pair of donors resulting in the reduction of molecular oxygen to two molecules of water"/>
    <property type="evidence" value="ECO:0007669"/>
    <property type="project" value="TreeGrafter"/>
</dbReference>
<dbReference type="EMBL" id="QZFV01000072">
    <property type="protein sequence ID" value="RJQ86624.1"/>
    <property type="molecule type" value="Genomic_DNA"/>
</dbReference>
<evidence type="ECO:0000313" key="4">
    <source>
        <dbReference type="Proteomes" id="UP000285112"/>
    </source>
</evidence>
<keyword evidence="1" id="KW-0472">Membrane</keyword>
<dbReference type="PIRSF" id="PIRSF015921">
    <property type="entry name" value="FA_sphinglp_des"/>
    <property type="match status" value="1"/>
</dbReference>
<dbReference type="PANTHER" id="PTHR19353">
    <property type="entry name" value="FATTY ACID DESATURASE 2"/>
    <property type="match status" value="1"/>
</dbReference>
<reference evidence="3 4" key="1">
    <citation type="submission" date="2018-09" db="EMBL/GenBank/DDBJ databases">
        <title>YIM PH 21725 draft genome.</title>
        <authorList>
            <person name="Miao C."/>
        </authorList>
    </citation>
    <scope>NUCLEOTIDE SEQUENCE [LARGE SCALE GENOMIC DNA]</scope>
    <source>
        <strain evidence="4">YIM PH21725</strain>
    </source>
</reference>